<evidence type="ECO:0000259" key="1">
    <source>
        <dbReference type="PROSITE" id="PS51746"/>
    </source>
</evidence>
<dbReference type="Pfam" id="PF13672">
    <property type="entry name" value="PP2C_2"/>
    <property type="match status" value="1"/>
</dbReference>
<dbReference type="InterPro" id="IPR036457">
    <property type="entry name" value="PPM-type-like_dom_sf"/>
</dbReference>
<dbReference type="CDD" id="cd00143">
    <property type="entry name" value="PP2Cc"/>
    <property type="match status" value="1"/>
</dbReference>
<name>A0A6J6GHI0_9ZZZZ</name>
<gene>
    <name evidence="2" type="ORF">UFOPK1791_00968</name>
</gene>
<organism evidence="2">
    <name type="scientific">freshwater metagenome</name>
    <dbReference type="NCBI Taxonomy" id="449393"/>
    <lineage>
        <taxon>unclassified sequences</taxon>
        <taxon>metagenomes</taxon>
        <taxon>ecological metagenomes</taxon>
    </lineage>
</organism>
<reference evidence="2" key="1">
    <citation type="submission" date="2020-05" db="EMBL/GenBank/DDBJ databases">
        <authorList>
            <person name="Chiriac C."/>
            <person name="Salcher M."/>
            <person name="Ghai R."/>
            <person name="Kavagutti S V."/>
        </authorList>
    </citation>
    <scope>NUCLEOTIDE SEQUENCE</scope>
</reference>
<feature type="domain" description="PPM-type phosphatase" evidence="1">
    <location>
        <begin position="3"/>
        <end position="243"/>
    </location>
</feature>
<evidence type="ECO:0000313" key="2">
    <source>
        <dbReference type="EMBL" id="CAB4598375.1"/>
    </source>
</evidence>
<dbReference type="SUPFAM" id="SSF81606">
    <property type="entry name" value="PP2C-like"/>
    <property type="match status" value="1"/>
</dbReference>
<protein>
    <submittedName>
        <fullName evidence="2">Unannotated protein</fullName>
    </submittedName>
</protein>
<dbReference type="GO" id="GO:0004722">
    <property type="term" value="F:protein serine/threonine phosphatase activity"/>
    <property type="evidence" value="ECO:0007669"/>
    <property type="project" value="InterPro"/>
</dbReference>
<dbReference type="PROSITE" id="PS51746">
    <property type="entry name" value="PPM_2"/>
    <property type="match status" value="1"/>
</dbReference>
<proteinExistence type="predicted"/>
<accession>A0A6J6GHI0</accession>
<dbReference type="SMART" id="SM00332">
    <property type="entry name" value="PP2Cc"/>
    <property type="match status" value="1"/>
</dbReference>
<dbReference type="Gene3D" id="3.60.40.10">
    <property type="entry name" value="PPM-type phosphatase domain"/>
    <property type="match status" value="1"/>
</dbReference>
<dbReference type="EMBL" id="CAEZUF010000110">
    <property type="protein sequence ID" value="CAB4598375.1"/>
    <property type="molecule type" value="Genomic_DNA"/>
</dbReference>
<dbReference type="InterPro" id="IPR015655">
    <property type="entry name" value="PP2C"/>
</dbReference>
<dbReference type="InterPro" id="IPR001932">
    <property type="entry name" value="PPM-type_phosphatase-like_dom"/>
</dbReference>
<dbReference type="AlphaFoldDB" id="A0A6J6GHI0"/>
<dbReference type="SMART" id="SM00331">
    <property type="entry name" value="PP2C_SIG"/>
    <property type="match status" value="1"/>
</dbReference>
<sequence length="260" mass="28002">MRKFFFSPVLGRSELGLVREGNEDSGFISTDLIAVADGMGGHVGGEVASKTAVKTLSKLQHLLDTSEIDLDSKEDLYLNMVHEMDSEISSVSALNSDLNGMGTTITALAILEKNVSLLHVGDSRCYRIRSGKIEQISTDHTLVQELLTQGRITHDEIADHPQRSMLTQALMGNENIQPVLIEYPAVNGDIYLLCSDGLSGVLSDLEILNIVKKNSLEDAVGLLIDGAYQNGAPDNVTVILAQVSEDGAEFDAKFIGAANE</sequence>
<dbReference type="PANTHER" id="PTHR47992">
    <property type="entry name" value="PROTEIN PHOSPHATASE"/>
    <property type="match status" value="1"/>
</dbReference>